<comment type="caution">
    <text evidence="2">The sequence shown here is derived from an EMBL/GenBank/DDBJ whole genome shotgun (WGS) entry which is preliminary data.</text>
</comment>
<evidence type="ECO:0000256" key="1">
    <source>
        <dbReference type="SAM" id="MobiDB-lite"/>
    </source>
</evidence>
<feature type="compositionally biased region" description="Basic and acidic residues" evidence="1">
    <location>
        <begin position="13"/>
        <end position="39"/>
    </location>
</feature>
<sequence>MRMRSFSGIDGLAAKEVDRRRGSTQGDRPKFAKIIDDGGGRNMPQETHDQILPPLVTPHGVALKWAMRIAGFARAQAAFSNSCELAATVSNVIGGCRPSTFLTKSSVIDK</sequence>
<dbReference type="AlphaFoldDB" id="A0AAD3XNF3"/>
<keyword evidence="3" id="KW-1185">Reference proteome</keyword>
<gene>
    <name evidence="2" type="ORF">Nepgr_013178</name>
</gene>
<evidence type="ECO:0000313" key="2">
    <source>
        <dbReference type="EMBL" id="GMH11337.1"/>
    </source>
</evidence>
<evidence type="ECO:0000313" key="3">
    <source>
        <dbReference type="Proteomes" id="UP001279734"/>
    </source>
</evidence>
<organism evidence="2 3">
    <name type="scientific">Nepenthes gracilis</name>
    <name type="common">Slender pitcher plant</name>
    <dbReference type="NCBI Taxonomy" id="150966"/>
    <lineage>
        <taxon>Eukaryota</taxon>
        <taxon>Viridiplantae</taxon>
        <taxon>Streptophyta</taxon>
        <taxon>Embryophyta</taxon>
        <taxon>Tracheophyta</taxon>
        <taxon>Spermatophyta</taxon>
        <taxon>Magnoliopsida</taxon>
        <taxon>eudicotyledons</taxon>
        <taxon>Gunneridae</taxon>
        <taxon>Pentapetalae</taxon>
        <taxon>Caryophyllales</taxon>
        <taxon>Nepenthaceae</taxon>
        <taxon>Nepenthes</taxon>
    </lineage>
</organism>
<proteinExistence type="predicted"/>
<dbReference type="EMBL" id="BSYO01000011">
    <property type="protein sequence ID" value="GMH11337.1"/>
    <property type="molecule type" value="Genomic_DNA"/>
</dbReference>
<feature type="region of interest" description="Disordered" evidence="1">
    <location>
        <begin position="1"/>
        <end position="53"/>
    </location>
</feature>
<accession>A0AAD3XNF3</accession>
<dbReference type="Proteomes" id="UP001279734">
    <property type="component" value="Unassembled WGS sequence"/>
</dbReference>
<name>A0AAD3XNF3_NEPGR</name>
<reference evidence="2" key="1">
    <citation type="submission" date="2023-05" db="EMBL/GenBank/DDBJ databases">
        <title>Nepenthes gracilis genome sequencing.</title>
        <authorList>
            <person name="Fukushima K."/>
        </authorList>
    </citation>
    <scope>NUCLEOTIDE SEQUENCE</scope>
    <source>
        <strain evidence="2">SING2019-196</strain>
    </source>
</reference>
<protein>
    <submittedName>
        <fullName evidence="2">Uncharacterized protein</fullName>
    </submittedName>
</protein>